<comment type="catalytic activity">
    <reaction evidence="22">
        <text>a 5'-end (5'-triphosphoguanosine)-(2'-O-methyladenylyl)-adenylyl-cytidylyl-adenosine in mRNA + S-adenosyl-L-methionine = a 5'-end (N(7)-methyl 5'-triphosphoguanosine)-(2'-O-methyladenylyl)-adenylyl-cytidylyl-adenosine in mRNA + S-adenosyl-L-homocysteine</text>
        <dbReference type="Rhea" id="RHEA:65440"/>
        <dbReference type="Rhea" id="RHEA-COMP:16798"/>
        <dbReference type="Rhea" id="RHEA-COMP:16801"/>
        <dbReference type="ChEBI" id="CHEBI:57856"/>
        <dbReference type="ChEBI" id="CHEBI:59789"/>
        <dbReference type="ChEBI" id="CHEBI:156482"/>
        <dbReference type="ChEBI" id="CHEBI:156483"/>
    </reaction>
</comment>
<keyword evidence="14" id="KW-0378">Hydrolase</keyword>
<name>A0A0D3R243_9RHAB</name>
<evidence type="ECO:0000256" key="29">
    <source>
        <dbReference type="ARBA" id="ARBA00048548"/>
    </source>
</evidence>
<evidence type="ECO:0000256" key="23">
    <source>
        <dbReference type="ARBA" id="ARBA00026099"/>
    </source>
</evidence>
<keyword evidence="16" id="KW-0946">Virion</keyword>
<evidence type="ECO:0000256" key="24">
    <source>
        <dbReference type="ARBA" id="ARBA00030285"/>
    </source>
</evidence>
<comment type="catalytic activity">
    <reaction evidence="28">
        <text>a 5'-end (5'-triphosphoguanosine)-adenylyl-adenylyl-cytidylyl-adenosine in mRNA + 2 S-adenosyl-L-methionine = a 5'-end (N(7)-methyl 5'-triphosphoguanosine)-(2'-O-methyladenylyl)-adenylyl-cytidylyl-adenosine in mRNA + 2 S-adenosyl-L-homocysteine + H(+)</text>
        <dbReference type="Rhea" id="RHEA:65376"/>
        <dbReference type="Rhea" id="RHEA-COMP:16797"/>
        <dbReference type="Rhea" id="RHEA-COMP:16798"/>
        <dbReference type="ChEBI" id="CHEBI:15378"/>
        <dbReference type="ChEBI" id="CHEBI:57856"/>
        <dbReference type="ChEBI" id="CHEBI:59789"/>
        <dbReference type="ChEBI" id="CHEBI:156483"/>
        <dbReference type="ChEBI" id="CHEBI:156484"/>
        <dbReference type="EC" id="2.1.1.375"/>
    </reaction>
</comment>
<evidence type="ECO:0000256" key="19">
    <source>
        <dbReference type="ARBA" id="ARBA00023200"/>
    </source>
</evidence>
<dbReference type="GO" id="GO:0030430">
    <property type="term" value="C:host cell cytoplasm"/>
    <property type="evidence" value="ECO:0007669"/>
    <property type="project" value="UniProtKB-SubCell"/>
</dbReference>
<comment type="catalytic activity">
    <reaction evidence="27">
        <text>a 5'-end (5'-triphosphoguanosine)-adenylyl-adenylyl-cytidylyl-adenosine in mRNA + S-adenosyl-L-methionine = a 5'-end (5'-triphosphoguanosine)-(2'-O-methyladenylyl)-adenylyl-cytidylyl-adenosine in mRNA + S-adenosyl-L-homocysteine + H(+)</text>
        <dbReference type="Rhea" id="RHEA:65380"/>
        <dbReference type="Rhea" id="RHEA-COMP:16797"/>
        <dbReference type="Rhea" id="RHEA-COMP:16801"/>
        <dbReference type="ChEBI" id="CHEBI:15378"/>
        <dbReference type="ChEBI" id="CHEBI:57856"/>
        <dbReference type="ChEBI" id="CHEBI:59789"/>
        <dbReference type="ChEBI" id="CHEBI:156482"/>
        <dbReference type="ChEBI" id="CHEBI:156484"/>
    </reaction>
</comment>
<dbReference type="Pfam" id="PF21081">
    <property type="entry name" value="Methyltrans_Mon_3rd"/>
    <property type="match status" value="1"/>
</dbReference>
<evidence type="ECO:0000256" key="25">
    <source>
        <dbReference type="ARBA" id="ARBA00030436"/>
    </source>
</evidence>
<dbReference type="GO" id="GO:0005524">
    <property type="term" value="F:ATP binding"/>
    <property type="evidence" value="ECO:0007669"/>
    <property type="project" value="UniProtKB-KW"/>
</dbReference>
<evidence type="ECO:0000256" key="8">
    <source>
        <dbReference type="ARBA" id="ARBA00022603"/>
    </source>
</evidence>
<keyword evidence="33" id="KW-1185">Reference proteome</keyword>
<dbReference type="PROSITE" id="PS51590">
    <property type="entry name" value="SAM_MT_MNV_L"/>
    <property type="match status" value="1"/>
</dbReference>
<keyword evidence="8" id="KW-0489">Methyltransferase</keyword>
<evidence type="ECO:0000256" key="9">
    <source>
        <dbReference type="ARBA" id="ARBA00022664"/>
    </source>
</evidence>
<dbReference type="InterPro" id="IPR048398">
    <property type="entry name" value="Methyltrans_Mon_C"/>
</dbReference>
<evidence type="ECO:0000313" key="33">
    <source>
        <dbReference type="Proteomes" id="UP000149345"/>
    </source>
</evidence>
<dbReference type="InterPro" id="IPR039530">
    <property type="entry name" value="L_methyltransferase_rhabdo"/>
</dbReference>
<dbReference type="NCBIfam" id="TIGR04198">
    <property type="entry name" value="paramyx_RNAcap"/>
    <property type="match status" value="1"/>
</dbReference>
<evidence type="ECO:0000256" key="13">
    <source>
        <dbReference type="ARBA" id="ARBA00022741"/>
    </source>
</evidence>
<keyword evidence="9" id="KW-0507">mRNA processing</keyword>
<dbReference type="InterPro" id="IPR029063">
    <property type="entry name" value="SAM-dependent_MTases_sf"/>
</dbReference>
<evidence type="ECO:0000259" key="31">
    <source>
        <dbReference type="PROSITE" id="PS51590"/>
    </source>
</evidence>
<keyword evidence="12" id="KW-0548">Nucleotidyltransferase</keyword>
<dbReference type="GO" id="GO:0003968">
    <property type="term" value="F:RNA-directed RNA polymerase activity"/>
    <property type="evidence" value="ECO:0007669"/>
    <property type="project" value="UniProtKB-KW"/>
</dbReference>
<evidence type="ECO:0000259" key="30">
    <source>
        <dbReference type="PROSITE" id="PS50526"/>
    </source>
</evidence>
<comment type="subcellular location">
    <subcellularLocation>
        <location evidence="1">Host cytoplasm</location>
    </subcellularLocation>
    <subcellularLocation>
        <location evidence="2">Virion</location>
    </subcellularLocation>
</comment>
<organism evidence="32 33">
    <name type="scientific">Gray Lodge virus</name>
    <dbReference type="NCBI Taxonomy" id="1272942"/>
    <lineage>
        <taxon>Viruses</taxon>
        <taxon>Riboviria</taxon>
        <taxon>Orthornavirae</taxon>
        <taxon>Negarnaviricota</taxon>
        <taxon>Haploviricotina</taxon>
        <taxon>Monjiviricetes</taxon>
        <taxon>Mononegavirales</taxon>
        <taxon>Rhabdoviridae</taxon>
        <taxon>Alpharhabdovirinae</taxon>
        <taxon>Hapavirus</taxon>
        <taxon>Hapavirus graylodge</taxon>
    </lineage>
</organism>
<sequence>MENLWEPEASEDLLFEDDRDILEFVDESLFNEELDPMEFLNQFDYNLNSPIINDHLEELEKYLRNELYNKIFEKPTWSFIKQARHDTNWQLNLSRASWKYHEYIFSILCGRLTRHQGRFKIFLSQVLSASQKTGAILSIFLREWAGHQFDPKEHYKIELLDLLSPEVESWGELFLNTHLMILHMNATGQREKENLKKVFKSQLIKKTGKNSKDSSFFMMYLSFLGKVAIFEGYAIMLDIGLILDRNMILMLKDICVSRTQVIISILYNDEAIAVKKQRIDSLINLYKIGDQFLKLTGNLGYDGIKLIEPICNLQLCKLARQYRPLIPEFPEFEAHVRRSIQEKSMGSTLLYELFQIVEKEKSLKQVLTYYSVFRHWGHPDIDYDEGLEKLHAQTTMEKTVDDSYAQALGSDLAYKVLRKMYFEKKKWFVDLDQMEPNHPLRTHVMNNTWPNQYQIENFGDHWHELPITKIWELPDLVDPAIIYADKSHSMDRSEVLEWIRARPNQPIPSRRVLQTLLIKKETDWVSFLQEINDKGLSLEDLVIGLKAKEREMKRIGRFFSLMSWRLREYFVYTEYLIKEFFVPLFKGLTMADDLQEVVKKMIENVSGQGLDDYSFISIANHIDYEKWNNHQRFESNRYVFRVMGLCFGLENLFLRTHEFFQKALIYYNGRPDLMQVIGDEVINTTQIRVCWNGQAGGLEGLRQKGWSILNLLVIERESKIRNTLIKVLAQGDNQTISTCYELALCYDQEEVVKEILKIVKNNEAVMSAIRKGTEKLGLIINNDETMVSADYLNYGKVPIFRGIIRGLDEKRWARVNFGNNDQVPSLGSLLSSVSTNALTVSHFSPDPVCAMILHNLFANSTFEILKIYNPALRNSLQYVIKDLDLLLSDEFRILLIYLDPSLGGIGGTSLTRFLIRAFPDAVCESLTFWKIIHDGIQEHNSLKNLTVQVGYPKLADFQVEHLSKLIENPTSLNIVRGISATNLLKNEVKKNLVESRGRIENNIIRSSLDYLHQNEEEIMAWVFHVKPLFPRFLSEFINSTYFGITKSIVGLFQNSRTIRTQFRRKYARGIDDVICRSEIAGICSLLSIVKDSKIEMRNIWKCSADHADHLRRISWGADVLGTTVPHPAEMIRNIDNLHNDCSGCRTGDNTYLSVLVPKGLQSAEFQKGPYHPYLGSRTSETTSLIQPWEKETTIPLLKRAVRMRNAISWFVHPDSKLSNTILANLFALTGEHWEGRQSGFKRTGSALHRFTCSRQSNGGFSASAPTNLTWMICTTDTMEGLSSKNYDFMFQSLIIYTQATVGVRWKKNAEPLNAHFHLSCKSCLREIDEPWLESEWELKFPQVSHIISAWRPNPDAPWGKEKVKLEILQGSWEAVRDLEKAYHIGHIIGFVYTDMLLSHSQHVNDSSLFPLGIRDKLSPKEFFIGLFIGLERAASLHLIHRRNLIEMKKPRIAQWGLSFYIIEELSKNTAFLGFIRDGPLHNELISTPHKIPSSYPLNNIDLGSISRTYLKTLLAHWYNGDLKLDLSKRVWLFSDFQTHELMGSISLSITTLKMIMGHKTKQFQDTVRKIQETYINIKNDQWDLLNIPELCCNLISSPQELRHAVKYGIETPVTVLKAQGWEPEFVGKCIEYPIRYDVVDKRPFSKTLIPRRTFPLISSLRLNQLATGAHYKIRTIMIHHGIRWDFALCGGDGSGGISAYLCRSNPTGRVVFNSLIMLDGVDLKGSHPNPPSAIIALGVEQTRCINLHTAWENPSDLSKRSTWNYFASISIKQKEKFDLMVFDMEIVDDEMIGRIENLLKEFSLQLLRDGGTVIFKTYIHRLLYNTSIIDLIGPQFESVSANQTTLSSSYTSEVYVVFQKFRPGIFPTLYPDKMELANELEGCFCYSNHSKELKRARDLLTADLYKGVPPELISDPILDLSTTLVILGLESGYAMSIAKSGPRYFRDPSSYLIALTVLIAEANLNTTRAIKNLSVPSNHECSNILSGVVALWTWIATQTNNLALYSECYEMLNQPCMISFGVRIKKDKTFTKWSTSERLIVTKDLRIANKTAIIGQLLRLYFKTFKNCECRPDQRRINNILNFYNKSLRFSHIVSNTNIMRFLEHF</sequence>
<evidence type="ECO:0000256" key="26">
    <source>
        <dbReference type="ARBA" id="ARBA00031012"/>
    </source>
</evidence>
<keyword evidence="10" id="KW-0808">Transferase</keyword>
<evidence type="ECO:0000256" key="4">
    <source>
        <dbReference type="ARBA" id="ARBA00012494"/>
    </source>
</evidence>
<dbReference type="Pfam" id="PF14314">
    <property type="entry name" value="Methyltrans_Mon_2nd"/>
    <property type="match status" value="1"/>
</dbReference>
<comment type="catalytic activity">
    <reaction evidence="29">
        <text>GTP + H2O = GDP + phosphate + H(+)</text>
        <dbReference type="Rhea" id="RHEA:19669"/>
        <dbReference type="ChEBI" id="CHEBI:15377"/>
        <dbReference type="ChEBI" id="CHEBI:15378"/>
        <dbReference type="ChEBI" id="CHEBI:37565"/>
        <dbReference type="ChEBI" id="CHEBI:43474"/>
        <dbReference type="ChEBI" id="CHEBI:58189"/>
    </reaction>
</comment>
<keyword evidence="15" id="KW-0067">ATP-binding</keyword>
<evidence type="ECO:0000256" key="5">
    <source>
        <dbReference type="ARBA" id="ARBA00012582"/>
    </source>
</evidence>
<keyword evidence="17" id="KW-0693">Viral RNA replication</keyword>
<keyword evidence="19" id="KW-1035">Host cytoplasm</keyword>
<evidence type="ECO:0000313" key="32">
    <source>
        <dbReference type="EMBL" id="AJR28572.1"/>
    </source>
</evidence>
<evidence type="ECO:0000256" key="12">
    <source>
        <dbReference type="ARBA" id="ARBA00022695"/>
    </source>
</evidence>
<evidence type="ECO:0000256" key="1">
    <source>
        <dbReference type="ARBA" id="ARBA00004192"/>
    </source>
</evidence>
<dbReference type="Gene3D" id="3.40.50.150">
    <property type="entry name" value="Vaccinia Virus protein VP39"/>
    <property type="match status" value="1"/>
</dbReference>
<evidence type="ECO:0000256" key="28">
    <source>
        <dbReference type="ARBA" id="ARBA00047370"/>
    </source>
</evidence>
<proteinExistence type="inferred from homology"/>
<dbReference type="Pfam" id="PF00946">
    <property type="entry name" value="Mononeg_RNA_pol"/>
    <property type="match status" value="1"/>
</dbReference>
<evidence type="ECO:0000256" key="17">
    <source>
        <dbReference type="ARBA" id="ARBA00022953"/>
    </source>
</evidence>
<protein>
    <recommendedName>
        <fullName evidence="6">RNA-directed RNA polymerase L</fullName>
        <ecNumber evidence="23">2.1.1.375</ecNumber>
        <ecNumber evidence="4">2.7.7.48</ecNumber>
        <ecNumber evidence="5">2.7.7.88</ecNumber>
    </recommendedName>
    <alternativeName>
        <fullName evidence="24">Large structural protein</fullName>
    </alternativeName>
    <alternativeName>
        <fullName evidence="26">Replicase</fullName>
    </alternativeName>
    <alternativeName>
        <fullName evidence="25">Transcriptase</fullName>
    </alternativeName>
</protein>
<dbReference type="EMBL" id="KM205022">
    <property type="protein sequence ID" value="AJR28572.1"/>
    <property type="molecule type" value="Viral_cRNA"/>
</dbReference>
<dbReference type="EC" id="2.7.7.88" evidence="5"/>
<comment type="catalytic activity">
    <reaction evidence="21">
        <text>a 5'-end triphospho-adenylyl-adenylyl-cytidylyl-adenosine in mRNA + GDP + H(+) = a 5'-end (5'-triphosphoguanosine)-adenylyl-adenylyl-cytidylyl-adenosine in mRNA + diphosphate</text>
        <dbReference type="Rhea" id="RHEA:65436"/>
        <dbReference type="Rhea" id="RHEA-COMP:16797"/>
        <dbReference type="Rhea" id="RHEA-COMP:16799"/>
        <dbReference type="ChEBI" id="CHEBI:15378"/>
        <dbReference type="ChEBI" id="CHEBI:33019"/>
        <dbReference type="ChEBI" id="CHEBI:58189"/>
        <dbReference type="ChEBI" id="CHEBI:156484"/>
        <dbReference type="ChEBI" id="CHEBI:156503"/>
        <dbReference type="EC" id="2.7.7.88"/>
    </reaction>
</comment>
<dbReference type="GO" id="GO:0004482">
    <property type="term" value="F:mRNA 5'-cap (guanine-N7-)-methyltransferase activity"/>
    <property type="evidence" value="ECO:0007669"/>
    <property type="project" value="InterPro"/>
</dbReference>
<dbReference type="InterPro" id="IPR017234">
    <property type="entry name" value="RNA-dir_pol_rhabdovirus"/>
</dbReference>
<evidence type="ECO:0000256" key="27">
    <source>
        <dbReference type="ARBA" id="ARBA00047332"/>
    </source>
</evidence>
<keyword evidence="11" id="KW-0949">S-adenosyl-L-methionine</keyword>
<evidence type="ECO:0000256" key="20">
    <source>
        <dbReference type="ARBA" id="ARBA00023268"/>
    </source>
</evidence>
<evidence type="ECO:0000256" key="21">
    <source>
        <dbReference type="ARBA" id="ARBA00024494"/>
    </source>
</evidence>
<dbReference type="KEGG" id="vg:37627478"/>
<dbReference type="EC" id="2.7.7.48" evidence="4"/>
<feature type="domain" description="RdRp catalytic" evidence="30">
    <location>
        <begin position="616"/>
        <end position="802"/>
    </location>
</feature>
<evidence type="ECO:0000256" key="22">
    <source>
        <dbReference type="ARBA" id="ARBA00024499"/>
    </source>
</evidence>
<dbReference type="InterPro" id="IPR025786">
    <property type="entry name" value="Mononega_L_MeTrfase"/>
</dbReference>
<evidence type="ECO:0000256" key="11">
    <source>
        <dbReference type="ARBA" id="ARBA00022691"/>
    </source>
</evidence>
<reference evidence="32 33" key="1">
    <citation type="journal article" date="2015" name="PLoS Pathog.">
        <title>Evolution of genome size and complexity in the rhabdoviridae.</title>
        <authorList>
            <person name="Walker P.J."/>
            <person name="Firth C."/>
            <person name="Widen S.G."/>
            <person name="Blasdell K.R."/>
            <person name="Guzman H."/>
            <person name="Wood T.G."/>
            <person name="Paradkar P.N."/>
            <person name="Holmes E.C."/>
            <person name="Tesh R.B."/>
            <person name="Vasilakis N."/>
        </authorList>
    </citation>
    <scope>NUCLEOTIDE SEQUENCE [LARGE SCALE GENOMIC DNA]</scope>
    <source>
        <strain evidence="32">BFN3187</strain>
    </source>
</reference>
<comment type="similarity">
    <text evidence="3">Belongs to the rhabdoviridae protein L family.</text>
</comment>
<evidence type="ECO:0000256" key="2">
    <source>
        <dbReference type="ARBA" id="ARBA00004328"/>
    </source>
</evidence>
<evidence type="ECO:0000256" key="16">
    <source>
        <dbReference type="ARBA" id="ARBA00022844"/>
    </source>
</evidence>
<keyword evidence="18" id="KW-0506">mRNA capping</keyword>
<evidence type="ECO:0000256" key="15">
    <source>
        <dbReference type="ARBA" id="ARBA00022840"/>
    </source>
</evidence>
<dbReference type="InterPro" id="IPR048397">
    <property type="entry name" value="Methyltrans_Mon_CD"/>
</dbReference>
<dbReference type="InterPro" id="IPR039736">
    <property type="entry name" value="L_poly_C"/>
</dbReference>
<dbReference type="GO" id="GO:0016787">
    <property type="term" value="F:hydrolase activity"/>
    <property type="evidence" value="ECO:0007669"/>
    <property type="project" value="UniProtKB-KW"/>
</dbReference>
<dbReference type="Pfam" id="PF21080">
    <property type="entry name" value="Methyltrans_Mon_1st"/>
    <property type="match status" value="1"/>
</dbReference>
<dbReference type="InterPro" id="IPR014023">
    <property type="entry name" value="Mononeg_RNA_pol_cat"/>
</dbReference>
<dbReference type="RefSeq" id="YP_009362209.1">
    <property type="nucleotide sequence ID" value="NC_034541.1"/>
</dbReference>
<feature type="domain" description="Mononegavirus-type SAM-dependent 2'-O-MTase" evidence="31">
    <location>
        <begin position="1661"/>
        <end position="1857"/>
    </location>
</feature>
<accession>A0A0D3R243</accession>
<dbReference type="PIRSF" id="PIRSF037546">
    <property type="entry name" value="RNA_pol_RhabdoV_sub"/>
    <property type="match status" value="1"/>
</dbReference>
<evidence type="ECO:0000256" key="3">
    <source>
        <dbReference type="ARBA" id="ARBA00006874"/>
    </source>
</evidence>
<dbReference type="Proteomes" id="UP000149345">
    <property type="component" value="Segment"/>
</dbReference>
<dbReference type="GeneID" id="37627478"/>
<evidence type="ECO:0000256" key="10">
    <source>
        <dbReference type="ARBA" id="ARBA00022679"/>
    </source>
</evidence>
<evidence type="ECO:0000256" key="18">
    <source>
        <dbReference type="ARBA" id="ARBA00023042"/>
    </source>
</evidence>
<keyword evidence="13" id="KW-0547">Nucleotide-binding</keyword>
<dbReference type="PROSITE" id="PS50526">
    <property type="entry name" value="RDRP_SSRNA_NEG_NONSEG"/>
    <property type="match status" value="1"/>
</dbReference>
<dbReference type="EC" id="2.1.1.375" evidence="23"/>
<evidence type="ECO:0000256" key="6">
    <source>
        <dbReference type="ARBA" id="ARBA00018602"/>
    </source>
</evidence>
<keyword evidence="20" id="KW-0511">Multifunctional enzyme</keyword>
<evidence type="ECO:0000256" key="7">
    <source>
        <dbReference type="ARBA" id="ARBA00022484"/>
    </source>
</evidence>
<keyword evidence="7" id="KW-0696">RNA-directed RNA polymerase</keyword>
<dbReference type="InterPro" id="IPR026890">
    <property type="entry name" value="Mononeg_mRNAcap"/>
</dbReference>
<dbReference type="GO" id="GO:0044423">
    <property type="term" value="C:virion component"/>
    <property type="evidence" value="ECO:0007669"/>
    <property type="project" value="UniProtKB-KW"/>
</dbReference>
<evidence type="ECO:0000256" key="14">
    <source>
        <dbReference type="ARBA" id="ARBA00022801"/>
    </source>
</evidence>
<dbReference type="Pfam" id="PF14318">
    <property type="entry name" value="Mononeg_mRNAcap"/>
    <property type="match status" value="1"/>
</dbReference>